<name>A0ABT0PL09_9GAMM</name>
<dbReference type="EMBL" id="JAMFLX010000020">
    <property type="protein sequence ID" value="MCL6271123.1"/>
    <property type="molecule type" value="Genomic_DNA"/>
</dbReference>
<dbReference type="RefSeq" id="WP_249700486.1">
    <property type="nucleotide sequence ID" value="NZ_JAMFLX010000020.1"/>
</dbReference>
<accession>A0ABT0PL09</accession>
<protein>
    <recommendedName>
        <fullName evidence="3">Lipoprotein</fullName>
    </recommendedName>
</protein>
<evidence type="ECO:0000313" key="1">
    <source>
        <dbReference type="EMBL" id="MCL6271123.1"/>
    </source>
</evidence>
<evidence type="ECO:0000313" key="2">
    <source>
        <dbReference type="Proteomes" id="UP001203338"/>
    </source>
</evidence>
<organism evidence="1 2">
    <name type="scientific">Parendozoicomonas callyspongiae</name>
    <dbReference type="NCBI Taxonomy" id="2942213"/>
    <lineage>
        <taxon>Bacteria</taxon>
        <taxon>Pseudomonadati</taxon>
        <taxon>Pseudomonadota</taxon>
        <taxon>Gammaproteobacteria</taxon>
        <taxon>Oceanospirillales</taxon>
        <taxon>Endozoicomonadaceae</taxon>
        <taxon>Parendozoicomonas</taxon>
    </lineage>
</organism>
<sequence length="106" mass="12233">MFWKGFRPLTVLSLTATIAGCSHYPFKYEPYHSKEAFASWSEMEAAVSRIESYASTCRPEPLTVSCQQRLEDEYEHVLARIEITGFRLAPAHINRLNALRDRLPEQ</sequence>
<keyword evidence="2" id="KW-1185">Reference proteome</keyword>
<reference evidence="1 2" key="1">
    <citation type="submission" date="2022-05" db="EMBL/GenBank/DDBJ databases">
        <authorList>
            <person name="Park J.-S."/>
        </authorList>
    </citation>
    <scope>NUCLEOTIDE SEQUENCE [LARGE SCALE GENOMIC DNA]</scope>
    <source>
        <strain evidence="1 2">2012CJ34-2</strain>
    </source>
</reference>
<proteinExistence type="predicted"/>
<dbReference type="Proteomes" id="UP001203338">
    <property type="component" value="Unassembled WGS sequence"/>
</dbReference>
<gene>
    <name evidence="1" type="ORF">M3P05_14450</name>
</gene>
<evidence type="ECO:0008006" key="3">
    <source>
        <dbReference type="Google" id="ProtNLM"/>
    </source>
</evidence>
<dbReference type="PROSITE" id="PS51257">
    <property type="entry name" value="PROKAR_LIPOPROTEIN"/>
    <property type="match status" value="1"/>
</dbReference>
<comment type="caution">
    <text evidence="1">The sequence shown here is derived from an EMBL/GenBank/DDBJ whole genome shotgun (WGS) entry which is preliminary data.</text>
</comment>